<accession>A0A8J2YKK5</accession>
<keyword evidence="1" id="KW-0812">Transmembrane</keyword>
<keyword evidence="3" id="KW-1185">Reference proteome</keyword>
<protein>
    <submittedName>
        <fullName evidence="2">Uncharacterized protein</fullName>
    </submittedName>
</protein>
<dbReference type="RefSeq" id="WP_188410447.1">
    <property type="nucleotide sequence ID" value="NZ_BMCP01000003.1"/>
</dbReference>
<proteinExistence type="predicted"/>
<reference evidence="2" key="1">
    <citation type="journal article" date="2014" name="Int. J. Syst. Evol. Microbiol.">
        <title>Complete genome sequence of Corynebacterium casei LMG S-19264T (=DSM 44701T), isolated from a smear-ripened cheese.</title>
        <authorList>
            <consortium name="US DOE Joint Genome Institute (JGI-PGF)"/>
            <person name="Walter F."/>
            <person name="Albersmeier A."/>
            <person name="Kalinowski J."/>
            <person name="Ruckert C."/>
        </authorList>
    </citation>
    <scope>NUCLEOTIDE SEQUENCE</scope>
    <source>
        <strain evidence="2">CCM 7684</strain>
    </source>
</reference>
<feature type="transmembrane region" description="Helical" evidence="1">
    <location>
        <begin position="12"/>
        <end position="34"/>
    </location>
</feature>
<reference evidence="2" key="2">
    <citation type="submission" date="2020-09" db="EMBL/GenBank/DDBJ databases">
        <authorList>
            <person name="Sun Q."/>
            <person name="Sedlacek I."/>
        </authorList>
    </citation>
    <scope>NUCLEOTIDE SEQUENCE</scope>
    <source>
        <strain evidence="2">CCM 7684</strain>
    </source>
</reference>
<organism evidence="2 3">
    <name type="scientific">Agaricicola taiwanensis</name>
    <dbReference type="NCBI Taxonomy" id="591372"/>
    <lineage>
        <taxon>Bacteria</taxon>
        <taxon>Pseudomonadati</taxon>
        <taxon>Pseudomonadota</taxon>
        <taxon>Alphaproteobacteria</taxon>
        <taxon>Rhodobacterales</taxon>
        <taxon>Paracoccaceae</taxon>
        <taxon>Agaricicola</taxon>
    </lineage>
</organism>
<comment type="caution">
    <text evidence="2">The sequence shown here is derived from an EMBL/GenBank/DDBJ whole genome shotgun (WGS) entry which is preliminary data.</text>
</comment>
<dbReference type="AlphaFoldDB" id="A0A8J2YKK5"/>
<keyword evidence="1" id="KW-1133">Transmembrane helix</keyword>
<evidence type="ECO:0000313" key="3">
    <source>
        <dbReference type="Proteomes" id="UP000602745"/>
    </source>
</evidence>
<evidence type="ECO:0000256" key="1">
    <source>
        <dbReference type="SAM" id="Phobius"/>
    </source>
</evidence>
<dbReference type="Proteomes" id="UP000602745">
    <property type="component" value="Unassembled WGS sequence"/>
</dbReference>
<evidence type="ECO:0000313" key="2">
    <source>
        <dbReference type="EMBL" id="GGE49464.1"/>
    </source>
</evidence>
<gene>
    <name evidence="2" type="ORF">GCM10007276_28270</name>
</gene>
<keyword evidence="1" id="KW-0472">Membrane</keyword>
<sequence length="124" mass="13150">MERFSQHRSATGALVFLLLGPLVWSIHFFIIYAAHASLCALTGGMGTVWITVIILAVTALGALALVSAALGPMPVYRLLVRHPGGDEETRFLIAGMRLLAGLSTLAIIWGGTAVLVLPLCAQLR</sequence>
<feature type="transmembrane region" description="Helical" evidence="1">
    <location>
        <begin position="46"/>
        <end position="70"/>
    </location>
</feature>
<feature type="transmembrane region" description="Helical" evidence="1">
    <location>
        <begin position="91"/>
        <end position="117"/>
    </location>
</feature>
<name>A0A8J2YKK5_9RHOB</name>
<dbReference type="EMBL" id="BMCP01000003">
    <property type="protein sequence ID" value="GGE49464.1"/>
    <property type="molecule type" value="Genomic_DNA"/>
</dbReference>